<keyword evidence="1" id="KW-0472">Membrane</keyword>
<feature type="transmembrane region" description="Helical" evidence="1">
    <location>
        <begin position="189"/>
        <end position="210"/>
    </location>
</feature>
<gene>
    <name evidence="2" type="ORF">WR25_20088</name>
</gene>
<dbReference type="EMBL" id="LIAE01007302">
    <property type="protein sequence ID" value="PAV80210.1"/>
    <property type="molecule type" value="Genomic_DNA"/>
</dbReference>
<dbReference type="Proteomes" id="UP000218231">
    <property type="component" value="Unassembled WGS sequence"/>
</dbReference>
<proteinExistence type="predicted"/>
<keyword evidence="1" id="KW-0812">Transmembrane</keyword>
<evidence type="ECO:0000313" key="2">
    <source>
        <dbReference type="EMBL" id="PAV80210.1"/>
    </source>
</evidence>
<sequence>MWCKLITILVLILCHVVLLLVFVFKPFGFYYSSGATMIYLHSKVEFYNASYPPCVPVLYREVGSNTRWIRSPFFQQHTGKRVQAILSESFEADLTKGRTILRMGCSIYKPDHDNGRDDDLQSLSAPFVITKSGFPVEDEFKNSEEWRQIRSGWSNKLGRHVTGYKHIGRHYAGAIYLIIQPTPAEVGQFLLHLFVICNVFPFLYISYSCWKCRKEKI</sequence>
<reference evidence="2 3" key="1">
    <citation type="journal article" date="2017" name="Curr. Biol.">
        <title>Genome architecture and evolution of a unichromosomal asexual nematode.</title>
        <authorList>
            <person name="Fradin H."/>
            <person name="Zegar C."/>
            <person name="Gutwein M."/>
            <person name="Lucas J."/>
            <person name="Kovtun M."/>
            <person name="Corcoran D."/>
            <person name="Baugh L.R."/>
            <person name="Kiontke K."/>
            <person name="Gunsalus K."/>
            <person name="Fitch D.H."/>
            <person name="Piano F."/>
        </authorList>
    </citation>
    <scope>NUCLEOTIDE SEQUENCE [LARGE SCALE GENOMIC DNA]</scope>
    <source>
        <strain evidence="2">PF1309</strain>
    </source>
</reference>
<name>A0A2A2L258_9BILA</name>
<keyword evidence="1" id="KW-1133">Transmembrane helix</keyword>
<organism evidence="2 3">
    <name type="scientific">Diploscapter pachys</name>
    <dbReference type="NCBI Taxonomy" id="2018661"/>
    <lineage>
        <taxon>Eukaryota</taxon>
        <taxon>Metazoa</taxon>
        <taxon>Ecdysozoa</taxon>
        <taxon>Nematoda</taxon>
        <taxon>Chromadorea</taxon>
        <taxon>Rhabditida</taxon>
        <taxon>Rhabditina</taxon>
        <taxon>Rhabditomorpha</taxon>
        <taxon>Rhabditoidea</taxon>
        <taxon>Rhabditidae</taxon>
        <taxon>Diploscapter</taxon>
    </lineage>
</organism>
<keyword evidence="3" id="KW-1185">Reference proteome</keyword>
<accession>A0A2A2L258</accession>
<comment type="caution">
    <text evidence="2">The sequence shown here is derived from an EMBL/GenBank/DDBJ whole genome shotgun (WGS) entry which is preliminary data.</text>
</comment>
<protein>
    <submittedName>
        <fullName evidence="2">Uncharacterized protein</fullName>
    </submittedName>
</protein>
<evidence type="ECO:0000313" key="3">
    <source>
        <dbReference type="Proteomes" id="UP000218231"/>
    </source>
</evidence>
<evidence type="ECO:0000256" key="1">
    <source>
        <dbReference type="SAM" id="Phobius"/>
    </source>
</evidence>
<dbReference type="AlphaFoldDB" id="A0A2A2L258"/>